<dbReference type="PANTHER" id="PTHR43190">
    <property type="entry name" value="N-ACETYL-D-GLUCOSAMINE KINASE"/>
    <property type="match status" value="1"/>
</dbReference>
<dbReference type="EMBL" id="NFIJ01000015">
    <property type="protein sequence ID" value="OUO04225.1"/>
    <property type="molecule type" value="Genomic_DNA"/>
</dbReference>
<dbReference type="CDD" id="cd24079">
    <property type="entry name" value="ASKHA_NBD_PG1100-like"/>
    <property type="match status" value="1"/>
</dbReference>
<dbReference type="Gene3D" id="3.30.420.40">
    <property type="match status" value="2"/>
</dbReference>
<dbReference type="Gene3D" id="1.10.720.160">
    <property type="match status" value="1"/>
</dbReference>
<evidence type="ECO:0000313" key="1">
    <source>
        <dbReference type="EMBL" id="OUO04225.1"/>
    </source>
</evidence>
<dbReference type="InterPro" id="IPR043129">
    <property type="entry name" value="ATPase_NBD"/>
</dbReference>
<sequence>MFLIADGGSTKTDWSIVSGNQEIDRIKTRGINPFFQTEEDISAEIRDNLVPKIKKYDSIEAVYFYGAGCAFPEKNEILRRSITHYLPVPVEVGSDLLAAARALCGNSPGIACILGTGSNSCLYDGKDIIKNISPLGFILGDEGSGAVLGKLLVGDVLKNQLPVALQKAFFAEFGLTPAVIMEKVYKQPFPNRFLASLSPFLLRHIEEPSIHDLVSNSFRAFFARNVMQYGCLDHPVHLIGSIAWYYQDLLKEIACEFGFRLGTIAQSPVQGLIRYHSVL</sequence>
<dbReference type="PANTHER" id="PTHR43190:SF3">
    <property type="entry name" value="N-ACETYL-D-GLUCOSAMINE KINASE"/>
    <property type="match status" value="1"/>
</dbReference>
<comment type="caution">
    <text evidence="1">The sequence shown here is derived from an EMBL/GenBank/DDBJ whole genome shotgun (WGS) entry which is preliminary data.</text>
</comment>
<name>A0A9Q5X7F8_9BACT</name>
<organism evidence="1 2">
    <name type="scientific">Parabacteroides johnsonii</name>
    <dbReference type="NCBI Taxonomy" id="387661"/>
    <lineage>
        <taxon>Bacteria</taxon>
        <taxon>Pseudomonadati</taxon>
        <taxon>Bacteroidota</taxon>
        <taxon>Bacteroidia</taxon>
        <taxon>Bacteroidales</taxon>
        <taxon>Tannerellaceae</taxon>
        <taxon>Parabacteroides</taxon>
    </lineage>
</organism>
<dbReference type="SUPFAM" id="SSF53067">
    <property type="entry name" value="Actin-like ATPase domain"/>
    <property type="match status" value="2"/>
</dbReference>
<dbReference type="Proteomes" id="UP000195975">
    <property type="component" value="Unassembled WGS sequence"/>
</dbReference>
<reference evidence="2" key="1">
    <citation type="submission" date="2017-04" db="EMBL/GenBank/DDBJ databases">
        <title>Function of individual gut microbiota members based on whole genome sequencing of pure cultures obtained from chicken caecum.</title>
        <authorList>
            <person name="Medvecky M."/>
            <person name="Cejkova D."/>
            <person name="Polansky O."/>
            <person name="Karasova D."/>
            <person name="Kubasova T."/>
            <person name="Cizek A."/>
            <person name="Rychlik I."/>
        </authorList>
    </citation>
    <scope>NUCLEOTIDE SEQUENCE [LARGE SCALE GENOMIC DNA]</scope>
    <source>
        <strain evidence="2">An42</strain>
    </source>
</reference>
<dbReference type="InterPro" id="IPR052519">
    <property type="entry name" value="Euk-type_GlcNAc_Kinase"/>
</dbReference>
<accession>A0A9Q5X7F8</accession>
<dbReference type="AlphaFoldDB" id="A0A9Q5X7F8"/>
<proteinExistence type="predicted"/>
<dbReference type="GeneID" id="93408953"/>
<dbReference type="RefSeq" id="WP_021862207.1">
    <property type="nucleotide sequence ID" value="NZ_CAJLBM010000060.1"/>
</dbReference>
<protein>
    <submittedName>
        <fullName evidence="1">ATPase</fullName>
    </submittedName>
</protein>
<evidence type="ECO:0000313" key="2">
    <source>
        <dbReference type="Proteomes" id="UP000195975"/>
    </source>
</evidence>
<gene>
    <name evidence="1" type="ORF">B5F96_13195</name>
</gene>